<dbReference type="PROSITE" id="PS51257">
    <property type="entry name" value="PROKAR_LIPOPROTEIN"/>
    <property type="match status" value="1"/>
</dbReference>
<feature type="domain" description="Putative beta-lactamase-inhibitor-like PepSY-like" evidence="2">
    <location>
        <begin position="65"/>
        <end position="146"/>
    </location>
</feature>
<organism evidence="3 4">
    <name type="scientific">Sphingobacterium alkalisoli</name>
    <dbReference type="NCBI Taxonomy" id="1874115"/>
    <lineage>
        <taxon>Bacteria</taxon>
        <taxon>Pseudomonadati</taxon>
        <taxon>Bacteroidota</taxon>
        <taxon>Sphingobacteriia</taxon>
        <taxon>Sphingobacteriales</taxon>
        <taxon>Sphingobacteriaceae</taxon>
        <taxon>Sphingobacterium</taxon>
    </lineage>
</organism>
<evidence type="ECO:0000259" key="2">
    <source>
        <dbReference type="Pfam" id="PF11396"/>
    </source>
</evidence>
<dbReference type="Pfam" id="PF11396">
    <property type="entry name" value="PepSY_like"/>
    <property type="match status" value="1"/>
</dbReference>
<dbReference type="Gene3D" id="3.40.1420.30">
    <property type="match status" value="1"/>
</dbReference>
<keyword evidence="4" id="KW-1185">Reference proteome</keyword>
<evidence type="ECO:0000313" key="3">
    <source>
        <dbReference type="EMBL" id="TJY66486.1"/>
    </source>
</evidence>
<reference evidence="3 4" key="1">
    <citation type="submission" date="2019-04" db="EMBL/GenBank/DDBJ databases">
        <title>Sphingobacterium olei sp. nov., isolated from oil-contaminated soil.</title>
        <authorList>
            <person name="Liu B."/>
        </authorList>
    </citation>
    <scope>NUCLEOTIDE SEQUENCE [LARGE SCALE GENOMIC DNA]</scope>
    <source>
        <strain evidence="3 4">Y3L14</strain>
    </source>
</reference>
<feature type="signal peptide" evidence="1">
    <location>
        <begin position="1"/>
        <end position="19"/>
    </location>
</feature>
<dbReference type="Proteomes" id="UP000309872">
    <property type="component" value="Unassembled WGS sequence"/>
</dbReference>
<dbReference type="OrthoDB" id="710080at2"/>
<dbReference type="SUPFAM" id="SSF160574">
    <property type="entry name" value="BT0923-like"/>
    <property type="match status" value="1"/>
</dbReference>
<evidence type="ECO:0000313" key="4">
    <source>
        <dbReference type="Proteomes" id="UP000309872"/>
    </source>
</evidence>
<proteinExistence type="predicted"/>
<dbReference type="AlphaFoldDB" id="A0A4U0H4J4"/>
<gene>
    <name evidence="3" type="ORF">FAZ19_06065</name>
</gene>
<protein>
    <recommendedName>
        <fullName evidence="2">Putative beta-lactamase-inhibitor-like PepSY-like domain-containing protein</fullName>
    </recommendedName>
</protein>
<feature type="chain" id="PRO_5020540487" description="Putative beta-lactamase-inhibitor-like PepSY-like domain-containing protein" evidence="1">
    <location>
        <begin position="20"/>
        <end position="150"/>
    </location>
</feature>
<dbReference type="InterPro" id="IPR021533">
    <property type="entry name" value="PepSY-like"/>
</dbReference>
<name>A0A4U0H4J4_9SPHI</name>
<keyword evidence="1" id="KW-0732">Signal</keyword>
<comment type="caution">
    <text evidence="3">The sequence shown here is derived from an EMBL/GenBank/DDBJ whole genome shotgun (WGS) entry which is preliminary data.</text>
</comment>
<evidence type="ECO:0000256" key="1">
    <source>
        <dbReference type="SAM" id="SignalP"/>
    </source>
</evidence>
<dbReference type="EMBL" id="SUKA01000002">
    <property type="protein sequence ID" value="TJY66486.1"/>
    <property type="molecule type" value="Genomic_DNA"/>
</dbReference>
<accession>A0A4U0H4J4</accession>
<sequence>MKMRKLHLGVWLLFTIAFASVSCEKEKIVGTDDLPATGSTFLKEHFNNVTVLSVTKEKEGFSGTEYKVLLDNRTEVKFDKNGNWKDVDGANNIAIPTTFILPVIVDYVTEKYPNADFNSIEKDNGNFDVELTNELELVFNSQGDFLRIDP</sequence>